<dbReference type="SUPFAM" id="SSF55785">
    <property type="entry name" value="PYP-like sensor domain (PAS domain)"/>
    <property type="match status" value="1"/>
</dbReference>
<evidence type="ECO:0000256" key="4">
    <source>
        <dbReference type="ARBA" id="ARBA00022553"/>
    </source>
</evidence>
<protein>
    <recommendedName>
        <fullName evidence="3">Blue-light-activated histidine kinase</fullName>
        <ecNumber evidence="2">2.7.13.3</ecNumber>
    </recommendedName>
</protein>
<keyword evidence="6" id="KW-0288">FMN</keyword>
<evidence type="ECO:0000313" key="15">
    <source>
        <dbReference type="Proteomes" id="UP001055153"/>
    </source>
</evidence>
<dbReference type="Proteomes" id="UP001055153">
    <property type="component" value="Unassembled WGS sequence"/>
</dbReference>
<sequence>MTRIEALLHSHPPPADAASAAEAAAERLARAEAVATEARAAAALAQMRAEIACAEAARLRAAANDQGRALAEGEIRLASMEELNGRLRASEAFTSRLLAASRDCIEVLSLDGTVLWLSAGSAAVLEAGPDDRILGSDWRAVWPEPADRVAAELALAAARAGRTGRFRAASPTRRGALRWWDVVLTPIQGDAGVVERVLAVARDVTDAHHAEEQQILLMQELAHRVKNILAMVQAVATQTLRGATSLEEAATAFGGRLIALSHAHDILIQGSWAAADLQNVVEGAADLHGGRGPDRFLIDGPAVRLGPRSALALSLILHELATNAAKYGALSRVEGRVSVTWRIVAEASEPWLSLRWQEAGGPPVAAPTRSGFGTRLIERTLVHSLGGRASLTYPPAGVVFSLSAPLRAVQEASA</sequence>
<gene>
    <name evidence="14" type="ORF">GMJLKIPL_3783</name>
</gene>
<dbReference type="NCBIfam" id="TIGR00229">
    <property type="entry name" value="sensory_box"/>
    <property type="match status" value="1"/>
</dbReference>
<evidence type="ECO:0000259" key="13">
    <source>
        <dbReference type="PROSITE" id="PS50113"/>
    </source>
</evidence>
<dbReference type="InterPro" id="IPR036890">
    <property type="entry name" value="HATPase_C_sf"/>
</dbReference>
<evidence type="ECO:0000256" key="3">
    <source>
        <dbReference type="ARBA" id="ARBA00021740"/>
    </source>
</evidence>
<dbReference type="InterPro" id="IPR000014">
    <property type="entry name" value="PAS"/>
</dbReference>
<evidence type="ECO:0000256" key="5">
    <source>
        <dbReference type="ARBA" id="ARBA00022630"/>
    </source>
</evidence>
<dbReference type="RefSeq" id="WP_238237042.1">
    <property type="nucleotide sequence ID" value="NZ_BPQQ01000043.1"/>
</dbReference>
<keyword evidence="8" id="KW-0677">Repeat</keyword>
<dbReference type="Gene3D" id="3.30.450.20">
    <property type="entry name" value="PAS domain"/>
    <property type="match status" value="1"/>
</dbReference>
<dbReference type="InterPro" id="IPR000700">
    <property type="entry name" value="PAS-assoc_C"/>
</dbReference>
<evidence type="ECO:0000256" key="9">
    <source>
        <dbReference type="ARBA" id="ARBA00022741"/>
    </source>
</evidence>
<accession>A0ABQ4SHN3</accession>
<evidence type="ECO:0000256" key="8">
    <source>
        <dbReference type="ARBA" id="ARBA00022737"/>
    </source>
</evidence>
<reference evidence="14" key="1">
    <citation type="journal article" date="2021" name="Front. Microbiol.">
        <title>Comprehensive Comparative Genomics and Phenotyping of Methylobacterium Species.</title>
        <authorList>
            <person name="Alessa O."/>
            <person name="Ogura Y."/>
            <person name="Fujitani Y."/>
            <person name="Takami H."/>
            <person name="Hayashi T."/>
            <person name="Sahin N."/>
            <person name="Tani A."/>
        </authorList>
    </citation>
    <scope>NUCLEOTIDE SEQUENCE</scope>
    <source>
        <strain evidence="14">DSM 17168</strain>
    </source>
</reference>
<dbReference type="InterPro" id="IPR035965">
    <property type="entry name" value="PAS-like_dom_sf"/>
</dbReference>
<evidence type="ECO:0000313" key="14">
    <source>
        <dbReference type="EMBL" id="GJE01846.1"/>
    </source>
</evidence>
<dbReference type="EMBL" id="BPQQ01000043">
    <property type="protein sequence ID" value="GJE01846.1"/>
    <property type="molecule type" value="Genomic_DNA"/>
</dbReference>
<dbReference type="InterPro" id="IPR013656">
    <property type="entry name" value="PAS_4"/>
</dbReference>
<dbReference type="Pfam" id="PF07536">
    <property type="entry name" value="HWE_HK"/>
    <property type="match status" value="1"/>
</dbReference>
<evidence type="ECO:0000256" key="1">
    <source>
        <dbReference type="ARBA" id="ARBA00000085"/>
    </source>
</evidence>
<keyword evidence="10" id="KW-0418">Kinase</keyword>
<dbReference type="SMART" id="SM00911">
    <property type="entry name" value="HWE_HK"/>
    <property type="match status" value="1"/>
</dbReference>
<reference evidence="14" key="2">
    <citation type="submission" date="2021-08" db="EMBL/GenBank/DDBJ databases">
        <authorList>
            <person name="Tani A."/>
            <person name="Ola A."/>
            <person name="Ogura Y."/>
            <person name="Katsura K."/>
            <person name="Hayashi T."/>
        </authorList>
    </citation>
    <scope>NUCLEOTIDE SEQUENCE</scope>
    <source>
        <strain evidence="14">DSM 17168</strain>
    </source>
</reference>
<evidence type="ECO:0000256" key="10">
    <source>
        <dbReference type="ARBA" id="ARBA00022777"/>
    </source>
</evidence>
<keyword evidence="11" id="KW-0067">ATP-binding</keyword>
<dbReference type="PANTHER" id="PTHR41523:SF7">
    <property type="entry name" value="HISTIDINE KINASE"/>
    <property type="match status" value="1"/>
</dbReference>
<dbReference type="Gene3D" id="3.30.565.10">
    <property type="entry name" value="Histidine kinase-like ATPase, C-terminal domain"/>
    <property type="match status" value="1"/>
</dbReference>
<dbReference type="PROSITE" id="PS50113">
    <property type="entry name" value="PAC"/>
    <property type="match status" value="1"/>
</dbReference>
<comment type="caution">
    <text evidence="14">The sequence shown here is derived from an EMBL/GenBank/DDBJ whole genome shotgun (WGS) entry which is preliminary data.</text>
</comment>
<comment type="catalytic activity">
    <reaction evidence="1">
        <text>ATP + protein L-histidine = ADP + protein N-phospho-L-histidine.</text>
        <dbReference type="EC" id="2.7.13.3"/>
    </reaction>
</comment>
<dbReference type="Pfam" id="PF08448">
    <property type="entry name" value="PAS_4"/>
    <property type="match status" value="1"/>
</dbReference>
<evidence type="ECO:0000256" key="12">
    <source>
        <dbReference type="ARBA" id="ARBA00023026"/>
    </source>
</evidence>
<dbReference type="InterPro" id="IPR011102">
    <property type="entry name" value="Sig_transdc_His_kinase_HWE"/>
</dbReference>
<evidence type="ECO:0000256" key="2">
    <source>
        <dbReference type="ARBA" id="ARBA00012438"/>
    </source>
</evidence>
<dbReference type="PANTHER" id="PTHR41523">
    <property type="entry name" value="TWO-COMPONENT SYSTEM SENSOR PROTEIN"/>
    <property type="match status" value="1"/>
</dbReference>
<keyword evidence="15" id="KW-1185">Reference proteome</keyword>
<keyword evidence="9" id="KW-0547">Nucleotide-binding</keyword>
<keyword evidence="5" id="KW-0285">Flavoprotein</keyword>
<keyword evidence="7" id="KW-0808">Transferase</keyword>
<keyword evidence="4" id="KW-0597">Phosphoprotein</keyword>
<proteinExistence type="predicted"/>
<evidence type="ECO:0000256" key="7">
    <source>
        <dbReference type="ARBA" id="ARBA00022679"/>
    </source>
</evidence>
<name>A0ABQ4SHN3_9HYPH</name>
<feature type="domain" description="PAC" evidence="13">
    <location>
        <begin position="162"/>
        <end position="216"/>
    </location>
</feature>
<evidence type="ECO:0000256" key="6">
    <source>
        <dbReference type="ARBA" id="ARBA00022643"/>
    </source>
</evidence>
<evidence type="ECO:0000256" key="11">
    <source>
        <dbReference type="ARBA" id="ARBA00022840"/>
    </source>
</evidence>
<keyword evidence="12" id="KW-0843">Virulence</keyword>
<dbReference type="EC" id="2.7.13.3" evidence="2"/>
<organism evidence="14 15">
    <name type="scientific">Methylobacterium isbiliense</name>
    <dbReference type="NCBI Taxonomy" id="315478"/>
    <lineage>
        <taxon>Bacteria</taxon>
        <taxon>Pseudomonadati</taxon>
        <taxon>Pseudomonadota</taxon>
        <taxon>Alphaproteobacteria</taxon>
        <taxon>Hyphomicrobiales</taxon>
        <taxon>Methylobacteriaceae</taxon>
        <taxon>Methylobacterium</taxon>
    </lineage>
</organism>